<evidence type="ECO:0000256" key="3">
    <source>
        <dbReference type="ARBA" id="ARBA00023002"/>
    </source>
</evidence>
<keyword evidence="2" id="KW-0288">FMN</keyword>
<dbReference type="SUPFAM" id="SSF51679">
    <property type="entry name" value="Bacterial luciferase-like"/>
    <property type="match status" value="1"/>
</dbReference>
<gene>
    <name evidence="6" type="ORF">MALV_17190</name>
</gene>
<dbReference type="Proteomes" id="UP000466906">
    <property type="component" value="Chromosome"/>
</dbReference>
<dbReference type="NCBIfam" id="TIGR03619">
    <property type="entry name" value="F420_Rv2161c"/>
    <property type="match status" value="1"/>
</dbReference>
<name>A0A6N4USG5_9MYCO</name>
<proteinExistence type="predicted"/>
<dbReference type="EMBL" id="AP022565">
    <property type="protein sequence ID" value="BBX26594.1"/>
    <property type="molecule type" value="Genomic_DNA"/>
</dbReference>
<protein>
    <submittedName>
        <fullName evidence="6">LLM class F420-dependent oxidoreductase</fullName>
    </submittedName>
</protein>
<dbReference type="RefSeq" id="WP_163662980.1">
    <property type="nucleotide sequence ID" value="NZ_AP022565.1"/>
</dbReference>
<dbReference type="InterPro" id="IPR036661">
    <property type="entry name" value="Luciferase-like_sf"/>
</dbReference>
<evidence type="ECO:0000313" key="7">
    <source>
        <dbReference type="Proteomes" id="UP000466906"/>
    </source>
</evidence>
<feature type="domain" description="Luciferase-like" evidence="5">
    <location>
        <begin position="1"/>
        <end position="227"/>
    </location>
</feature>
<dbReference type="AlphaFoldDB" id="A0A6N4USG5"/>
<keyword evidence="3" id="KW-0560">Oxidoreductase</keyword>
<evidence type="ECO:0000313" key="6">
    <source>
        <dbReference type="EMBL" id="BBX26594.1"/>
    </source>
</evidence>
<dbReference type="PANTHER" id="PTHR30011">
    <property type="entry name" value="ALKANESULFONATE MONOOXYGENASE-RELATED"/>
    <property type="match status" value="1"/>
</dbReference>
<keyword evidence="4" id="KW-0503">Monooxygenase</keyword>
<keyword evidence="1" id="KW-0285">Flavoprotein</keyword>
<dbReference type="InterPro" id="IPR019921">
    <property type="entry name" value="Lucif-like_OxRdtase_Rv2161c"/>
</dbReference>
<evidence type="ECO:0000256" key="2">
    <source>
        <dbReference type="ARBA" id="ARBA00022643"/>
    </source>
</evidence>
<dbReference type="GO" id="GO:0016705">
    <property type="term" value="F:oxidoreductase activity, acting on paired donors, with incorporation or reduction of molecular oxygen"/>
    <property type="evidence" value="ECO:0007669"/>
    <property type="project" value="InterPro"/>
</dbReference>
<dbReference type="PANTHER" id="PTHR30011:SF16">
    <property type="entry name" value="C2H2 FINGER DOMAIN TRANSCRIPTION FACTOR (EUROFUNG)-RELATED"/>
    <property type="match status" value="1"/>
</dbReference>
<dbReference type="KEGG" id="malv:MALV_17190"/>
<accession>A0A6N4USG5</accession>
<sequence length="275" mass="29268">MKLGLATPVVIQQPGVASPWEATAGPDELALIAEAADGLGYDHLTCSEHIGVPAPAATVRGATYWDPLATLSFLAARTRHIRLATSVLVLGYHHPLHLAKSYGTLDRLSQGRVVLGVGVGSLKEEFDLLGAEWADRGAAADRAIEQLRAAWGQREVDGLIIEPHALATDPPIWVGGRTPRSLRRAVHFGTGWVPFGLRPEAISELLAKYALPDDFEVVLSPGPVLDPIGAAAAARREIERLRDVGATIVTCRLQATDAGHYCDQLAALQSIATPL</sequence>
<organism evidence="6 7">
    <name type="scientific">Mycolicibacterium alvei</name>
    <dbReference type="NCBI Taxonomy" id="67081"/>
    <lineage>
        <taxon>Bacteria</taxon>
        <taxon>Bacillati</taxon>
        <taxon>Actinomycetota</taxon>
        <taxon>Actinomycetes</taxon>
        <taxon>Mycobacteriales</taxon>
        <taxon>Mycobacteriaceae</taxon>
        <taxon>Mycolicibacterium</taxon>
    </lineage>
</organism>
<dbReference type="InterPro" id="IPR011251">
    <property type="entry name" value="Luciferase-like_dom"/>
</dbReference>
<dbReference type="Gene3D" id="3.20.20.30">
    <property type="entry name" value="Luciferase-like domain"/>
    <property type="match status" value="1"/>
</dbReference>
<keyword evidence="7" id="KW-1185">Reference proteome</keyword>
<dbReference type="GO" id="GO:0004497">
    <property type="term" value="F:monooxygenase activity"/>
    <property type="evidence" value="ECO:0007669"/>
    <property type="project" value="UniProtKB-KW"/>
</dbReference>
<dbReference type="InterPro" id="IPR051260">
    <property type="entry name" value="Diverse_substr_monoxygenases"/>
</dbReference>
<evidence type="ECO:0000256" key="4">
    <source>
        <dbReference type="ARBA" id="ARBA00023033"/>
    </source>
</evidence>
<evidence type="ECO:0000259" key="5">
    <source>
        <dbReference type="Pfam" id="PF00296"/>
    </source>
</evidence>
<reference evidence="6 7" key="1">
    <citation type="journal article" date="2019" name="Emerg. Microbes Infect.">
        <title>Comprehensive subspecies identification of 175 nontuberculous mycobacteria species based on 7547 genomic profiles.</title>
        <authorList>
            <person name="Matsumoto Y."/>
            <person name="Kinjo T."/>
            <person name="Motooka D."/>
            <person name="Nabeya D."/>
            <person name="Jung N."/>
            <person name="Uechi K."/>
            <person name="Horii T."/>
            <person name="Iida T."/>
            <person name="Fujita J."/>
            <person name="Nakamura S."/>
        </authorList>
    </citation>
    <scope>NUCLEOTIDE SEQUENCE [LARGE SCALE GENOMIC DNA]</scope>
    <source>
        <strain evidence="6 7">JCM 12272</strain>
    </source>
</reference>
<dbReference type="Pfam" id="PF00296">
    <property type="entry name" value="Bac_luciferase"/>
    <property type="match status" value="1"/>
</dbReference>
<evidence type="ECO:0000256" key="1">
    <source>
        <dbReference type="ARBA" id="ARBA00022630"/>
    </source>
</evidence>